<dbReference type="PROSITE" id="PS51257">
    <property type="entry name" value="PROKAR_LIPOPROTEIN"/>
    <property type="match status" value="1"/>
</dbReference>
<accession>A0A2N3WPG3</accession>
<feature type="signal peptide" evidence="1">
    <location>
        <begin position="1"/>
        <end position="26"/>
    </location>
</feature>
<sequence>MKYLRKWRPAAALALALGCSCGFVVAPGIAAAAGPPRVDLNVLVVTDGSPWVEGLRQQMASEGVATTVVDLNNSSRPVITSGFLADTLSDGTPHAKFEGVVLPSDSPAGLSADERTALTNYETGYAVREVDSYVYPTANVGMNAPAYAGSLDGVNATVTAAARADAFRYLKGTFAFDGQPGGPLSYGYLGQPLANTATSSFTSFLTAPIPGSATTGTLAGVYTTGNRQQLEISFGYNYYQGQFRYLAHGIVDWVTKGVHFGYWRNYFSVNIDDVFNYDAIWSDVGKCTPGDGTCPAGTPDTTPARMSATDASYAAQWEQQNTFTLDMLYNGGASVQYLADNAALLDPLLLQFQLQGVNQFRWVNHTYTHQFLGCQQDFTVIPWRCATDSSGNILWVPSSTINSEIKQNIQWAKQNGIPVRGGELVAGEHSGTFILPQQPVDNPNFDAALGPDGVKWLGLDASREANQRAVGAALGVPRHPVNVFYNVATKAQEVSEYNWIYTSTANGGSGICQNSTTSTCIAPLDPSTGWDSYILPQSIQIALSTVLQNDPRPYYMHQSNLTQDRLALQFTSGLLSAYRTVFATSTPVVNATMTQEGQALQSQSQWTATQNAGTVTGYVQGTSVVVTGPAGTSAPLTAPAQTKQGSPAYGNAYAGERSAYPTLGSSPLVLTLPSTPFPTSP</sequence>
<keyword evidence="3" id="KW-1185">Reference proteome</keyword>
<organism evidence="2 3">
    <name type="scientific">Amycolatopsis echigonensis</name>
    <dbReference type="NCBI Taxonomy" id="2576905"/>
    <lineage>
        <taxon>Bacteria</taxon>
        <taxon>Bacillati</taxon>
        <taxon>Actinomycetota</taxon>
        <taxon>Actinomycetes</taxon>
        <taxon>Pseudonocardiales</taxon>
        <taxon>Pseudonocardiaceae</taxon>
        <taxon>Amycolatopsis</taxon>
    </lineage>
</organism>
<evidence type="ECO:0000313" key="2">
    <source>
        <dbReference type="EMBL" id="PKV95755.1"/>
    </source>
</evidence>
<keyword evidence="1" id="KW-0732">Signal</keyword>
<dbReference type="AlphaFoldDB" id="A0A2N3WPG3"/>
<comment type="caution">
    <text evidence="2">The sequence shown here is derived from an EMBL/GenBank/DDBJ whole genome shotgun (WGS) entry which is preliminary data.</text>
</comment>
<name>A0A2N3WPG3_9PSEU</name>
<feature type="chain" id="PRO_5039365295" evidence="1">
    <location>
        <begin position="27"/>
        <end position="681"/>
    </location>
</feature>
<dbReference type="Proteomes" id="UP000233750">
    <property type="component" value="Unassembled WGS sequence"/>
</dbReference>
<evidence type="ECO:0000313" key="3">
    <source>
        <dbReference type="Proteomes" id="UP000233750"/>
    </source>
</evidence>
<reference evidence="2 3" key="1">
    <citation type="submission" date="2017-12" db="EMBL/GenBank/DDBJ databases">
        <title>Sequencing the genomes of 1000 Actinobacteria strains.</title>
        <authorList>
            <person name="Klenk H.-P."/>
        </authorList>
    </citation>
    <scope>NUCLEOTIDE SEQUENCE [LARGE SCALE GENOMIC DNA]</scope>
    <source>
        <strain evidence="2 3">DSM 45165</strain>
    </source>
</reference>
<proteinExistence type="predicted"/>
<protein>
    <submittedName>
        <fullName evidence="2">Uncharacterized protein</fullName>
    </submittedName>
</protein>
<dbReference type="EMBL" id="PJMY01000003">
    <property type="protein sequence ID" value="PKV95755.1"/>
    <property type="molecule type" value="Genomic_DNA"/>
</dbReference>
<evidence type="ECO:0000256" key="1">
    <source>
        <dbReference type="SAM" id="SignalP"/>
    </source>
</evidence>
<dbReference type="RefSeq" id="WP_101438706.1">
    <property type="nucleotide sequence ID" value="NZ_PJMY01000003.1"/>
</dbReference>
<gene>
    <name evidence="2" type="ORF">ATK30_6685</name>
</gene>
<dbReference type="OrthoDB" id="53191at2"/>